<evidence type="ECO:0000313" key="1">
    <source>
        <dbReference type="EMBL" id="ALI34270.1"/>
    </source>
</evidence>
<organism evidence="1 2">
    <name type="scientific">Candidatus Nitrosocosmicus oleophilus</name>
    <dbReference type="NCBI Taxonomy" id="1353260"/>
    <lineage>
        <taxon>Archaea</taxon>
        <taxon>Nitrososphaerota</taxon>
        <taxon>Nitrososphaeria</taxon>
        <taxon>Nitrososphaerales</taxon>
        <taxon>Nitrososphaeraceae</taxon>
        <taxon>Candidatus Nitrosocosmicus</taxon>
    </lineage>
</organism>
<dbReference type="CDD" id="cd18773">
    <property type="entry name" value="PDC1_HK_sensor"/>
    <property type="match status" value="1"/>
</dbReference>
<evidence type="ECO:0000313" key="2">
    <source>
        <dbReference type="Proteomes" id="UP000058925"/>
    </source>
</evidence>
<evidence type="ECO:0008006" key="3">
    <source>
        <dbReference type="Google" id="ProtNLM"/>
    </source>
</evidence>
<dbReference type="AlphaFoldDB" id="A0A654LTY4"/>
<dbReference type="Gene3D" id="3.30.450.20">
    <property type="entry name" value="PAS domain"/>
    <property type="match status" value="1"/>
</dbReference>
<dbReference type="GeneID" id="60420283"/>
<sequence length="186" mass="20812">MLAIFSYNYFTQTANQIQELAINELQTNAEIEAYSIYNSLTNAISAITSNLLIIANSPSTMEGNISKIQTLLNFGLESTSNLTDGYYYLDSTGRLKTFTGIEKGQNANYRDIDLSYREYFQIPKQSKIPYISKVIDPNDNVPRMFISFPILKINQTGLLESQSQTNNNMTSFEGVIVASVAAKTLK</sequence>
<dbReference type="KEGG" id="taa:NMY3_00056"/>
<protein>
    <recommendedName>
        <fullName evidence="3">Cache domain-containing protein</fullName>
    </recommendedName>
</protein>
<dbReference type="RefSeq" id="WP_196816965.1">
    <property type="nucleotide sequence ID" value="NZ_CP012850.1"/>
</dbReference>
<proteinExistence type="predicted"/>
<name>A0A654LTY4_9ARCH</name>
<keyword evidence="2" id="KW-1185">Reference proteome</keyword>
<gene>
    <name evidence="1" type="ORF">NMY3_00056</name>
</gene>
<accession>A0A654LTY4</accession>
<reference evidence="2" key="1">
    <citation type="submission" date="2015-10" db="EMBL/GenBank/DDBJ databases">
        <title>Niche specialization of a soil ammonia-oxidizing archaeon, Candidatus Nitrosocosmicus oleophilus.</title>
        <authorList>
            <person name="Jung M.-Y."/>
            <person name="Rhee S.-K."/>
        </authorList>
    </citation>
    <scope>NUCLEOTIDE SEQUENCE [LARGE SCALE GENOMIC DNA]</scope>
    <source>
        <strain evidence="2">MY3</strain>
    </source>
</reference>
<dbReference type="EMBL" id="CP012850">
    <property type="protein sequence ID" value="ALI34270.1"/>
    <property type="molecule type" value="Genomic_DNA"/>
</dbReference>
<dbReference type="Proteomes" id="UP000058925">
    <property type="component" value="Chromosome"/>
</dbReference>